<feature type="transmembrane region" description="Helical" evidence="7">
    <location>
        <begin position="439"/>
        <end position="458"/>
    </location>
</feature>
<feature type="transmembrane region" description="Helical" evidence="7">
    <location>
        <begin position="250"/>
        <end position="277"/>
    </location>
</feature>
<dbReference type="PANTHER" id="PTHR43298">
    <property type="entry name" value="MULTIDRUG RESISTANCE PROTEIN NORM-RELATED"/>
    <property type="match status" value="1"/>
</dbReference>
<keyword evidence="4" id="KW-0813">Transport</keyword>
<organism evidence="8 9">
    <name type="scientific">Ureaplasma ceti</name>
    <dbReference type="NCBI Taxonomy" id="3119530"/>
    <lineage>
        <taxon>Bacteria</taxon>
        <taxon>Bacillati</taxon>
        <taxon>Mycoplasmatota</taxon>
        <taxon>Mycoplasmoidales</taxon>
        <taxon>Mycoplasmoidaceae</taxon>
        <taxon>Ureaplasma</taxon>
    </lineage>
</organism>
<comment type="similarity">
    <text evidence="2">Belongs to the multi antimicrobial extrusion (MATE) (TC 2.A.66.1) family.</text>
</comment>
<dbReference type="Pfam" id="PF01554">
    <property type="entry name" value="MatE"/>
    <property type="match status" value="1"/>
</dbReference>
<feature type="transmembrane region" description="Helical" evidence="7">
    <location>
        <begin position="347"/>
        <end position="366"/>
    </location>
</feature>
<feature type="transmembrane region" description="Helical" evidence="7">
    <location>
        <begin position="141"/>
        <end position="163"/>
    </location>
</feature>
<dbReference type="InterPro" id="IPR002528">
    <property type="entry name" value="MATE_fam"/>
</dbReference>
<keyword evidence="7" id="KW-0812">Transmembrane</keyword>
<dbReference type="PANTHER" id="PTHR43298:SF2">
    <property type="entry name" value="FMN_FAD EXPORTER YEEO-RELATED"/>
    <property type="match status" value="1"/>
</dbReference>
<feature type="transmembrane region" description="Helical" evidence="7">
    <location>
        <begin position="307"/>
        <end position="327"/>
    </location>
</feature>
<keyword evidence="9" id="KW-1185">Reference proteome</keyword>
<feature type="transmembrane region" description="Helical" evidence="7">
    <location>
        <begin position="496"/>
        <end position="517"/>
    </location>
</feature>
<keyword evidence="7" id="KW-0472">Membrane</keyword>
<reference evidence="8" key="1">
    <citation type="submission" date="2024-02" db="EMBL/GenBank/DDBJ databases">
        <title>Draft genome sequence of new strains in genus Ureaplasma.</title>
        <authorList>
            <person name="Nakajima Y."/>
            <person name="Segawa T."/>
        </authorList>
    </citation>
    <scope>NUCLEOTIDE SEQUENCE [LARGE SCALE GENOMIC DNA]</scope>
    <source>
        <strain evidence="8">OM1</strain>
    </source>
</reference>
<feature type="region of interest" description="Disordered" evidence="6">
    <location>
        <begin position="1"/>
        <end position="45"/>
    </location>
</feature>
<feature type="transmembrane region" description="Helical" evidence="7">
    <location>
        <begin position="192"/>
        <end position="210"/>
    </location>
</feature>
<sequence>MAEQSVPDSGNISSESTGVDPNDSDSNQSVNTDYNLTKPNQKKRRPKGFSYYCGDRSFIKTFFKLFLPSSGQALAAIFVIFINNFYLASFCKNGSIVKTGLGLADPVLSFTFIVLTAWLSGITVMMSQYFGSNEYHRTQQIVVYSFISYSILMLPLLVLLAAIPKELITMTSGIPMNTSTPDLKHAMDYGAIYMRMLVWTFIPLIFSEGLSDALQITERAGISFLGSIIGVIISIIFDPIAIILTKGDPWESIILVTVIDGLARIAQLAFLLIYIAVKKHQPVYIFKKIRIEKEVWTKTLKYGFPSFTNDFLFACFATLQTIIILRYSDNTDMYGNIQPATTNVTLIMQFANVIWPGMAAATSVLVGSSLGDGQIEEAKLNAKRSLLWSFIVSVTLSLLIFGISWGINQALDANVVPAKVGMKNLDINGLNWLSMKMEWVLMPIVLSQGIFSIFYYSVRTGGTKLVVLCDSVIMGIWTIIMACLTFTGKLSFMDPVAFIFLVQCEQIIRMIASALVFKYSNWARNLTAVSKEKIGATAVDVIY</sequence>
<evidence type="ECO:0000313" key="8">
    <source>
        <dbReference type="EMBL" id="GAA5414620.1"/>
    </source>
</evidence>
<evidence type="ECO:0000256" key="5">
    <source>
        <dbReference type="ARBA" id="ARBA00031636"/>
    </source>
</evidence>
<feature type="transmembrane region" description="Helical" evidence="7">
    <location>
        <begin position="65"/>
        <end position="87"/>
    </location>
</feature>
<name>A0ABP9U7H8_9BACT</name>
<proteinExistence type="inferred from homology"/>
<evidence type="ECO:0000256" key="4">
    <source>
        <dbReference type="ARBA" id="ARBA00022448"/>
    </source>
</evidence>
<keyword evidence="7" id="KW-1133">Transmembrane helix</keyword>
<feature type="transmembrane region" description="Helical" evidence="7">
    <location>
        <begin position="465"/>
        <end position="490"/>
    </location>
</feature>
<protein>
    <recommendedName>
        <fullName evidence="3">Probable multidrug resistance protein NorM</fullName>
    </recommendedName>
    <alternativeName>
        <fullName evidence="5">Multidrug-efflux transporter</fullName>
    </alternativeName>
</protein>
<dbReference type="RefSeq" id="WP_353289782.1">
    <property type="nucleotide sequence ID" value="NZ_BAABQM010000002.1"/>
</dbReference>
<evidence type="ECO:0000256" key="1">
    <source>
        <dbReference type="ARBA" id="ARBA00003408"/>
    </source>
</evidence>
<evidence type="ECO:0000256" key="3">
    <source>
        <dbReference type="ARBA" id="ARBA00020268"/>
    </source>
</evidence>
<dbReference type="EMBL" id="BAABQM010000002">
    <property type="protein sequence ID" value="GAA5414620.1"/>
    <property type="molecule type" value="Genomic_DNA"/>
</dbReference>
<evidence type="ECO:0000313" key="9">
    <source>
        <dbReference type="Proteomes" id="UP001449582"/>
    </source>
</evidence>
<feature type="transmembrane region" description="Helical" evidence="7">
    <location>
        <begin position="386"/>
        <end position="407"/>
    </location>
</feature>
<dbReference type="InterPro" id="IPR050222">
    <property type="entry name" value="MATE_MdtK"/>
</dbReference>
<accession>A0ABP9U7H8</accession>
<dbReference type="Proteomes" id="UP001449582">
    <property type="component" value="Unassembled WGS sequence"/>
</dbReference>
<comment type="function">
    <text evidence="1">Multidrug efflux pump.</text>
</comment>
<evidence type="ECO:0000256" key="7">
    <source>
        <dbReference type="SAM" id="Phobius"/>
    </source>
</evidence>
<feature type="transmembrane region" description="Helical" evidence="7">
    <location>
        <begin position="107"/>
        <end position="129"/>
    </location>
</feature>
<evidence type="ECO:0000256" key="6">
    <source>
        <dbReference type="SAM" id="MobiDB-lite"/>
    </source>
</evidence>
<comment type="caution">
    <text evidence="8">The sequence shown here is derived from an EMBL/GenBank/DDBJ whole genome shotgun (WGS) entry which is preliminary data.</text>
</comment>
<feature type="transmembrane region" description="Helical" evidence="7">
    <location>
        <begin position="222"/>
        <end position="244"/>
    </location>
</feature>
<evidence type="ECO:0000256" key="2">
    <source>
        <dbReference type="ARBA" id="ARBA00010199"/>
    </source>
</evidence>
<feature type="compositionally biased region" description="Polar residues" evidence="6">
    <location>
        <begin position="1"/>
        <end position="39"/>
    </location>
</feature>
<gene>
    <name evidence="8" type="ORF">UREOM_3310</name>
</gene>